<dbReference type="PATRIC" id="fig|1069642.3.peg.1272"/>
<evidence type="ECO:0000313" key="2">
    <source>
        <dbReference type="Proteomes" id="UP000010074"/>
    </source>
</evidence>
<reference evidence="1 2" key="1">
    <citation type="journal article" date="2012" name="BMC Genomics">
        <title>Genome analysis of a simultaneously predatory and prey-independent, novel Bdellovibrio bacteriovorus from the River Tiber, supports in silico predictions of both ancient and recent lateral gene transfer from diverse bacteria.</title>
        <authorList>
            <person name="Hobley L."/>
            <person name="Lerner T.R."/>
            <person name="Williams L.E."/>
            <person name="Lambert C."/>
            <person name="Till R."/>
            <person name="Milner D.S."/>
            <person name="Basford S.M."/>
            <person name="Capeness M.J."/>
            <person name="Fenton A.K."/>
            <person name="Atterbury R.J."/>
            <person name="Harris M.A."/>
            <person name="Sockett R.E."/>
        </authorList>
    </citation>
    <scope>NUCLEOTIDE SEQUENCE [LARGE SCALE GENOMIC DNA]</scope>
    <source>
        <strain evidence="1 2">Tiberius</strain>
    </source>
</reference>
<sequence>MPNVALAMACINQSQCTDQIKKIQNQLQWNCEVETKSQNCVKLSEEHPDWAPLMRKCDLASQCQEQKEYMQKKSLACLRGYKNAMVDLGISLKDMTVSLAGLVEDSWESIKKNSRERAAFLKQCNSSIDCKKDLVKDDHRYNKLSDEDLNKLPASFLYVQAQDMKAYMSTLERMRPKPYVPIAERARDEVTLTPEQTQKLQSLMSIAGSKIKEQYDRYMCYNALAREELECYAVGTVVDPTLLAGYFVKGARAATAAGRLMKAEKEVQAGAEVAAASAKISRSELTGRYISYSPTSVEQNTAWMARAEKGADSKVTFLDVENSQMKYLNDSLKDKNLVTGLTNYHKELLFDNIKALEAANPGLVIDKYSDFKSSRFAFSGKVPKDIDAQLKAVFDKTNADFNKKLKESDALAAGTKTEDWFRAGIGNSADEANMAARYSRQLDKNEMQSFSQGGLKTTMQQKLTGLEKQRVELRREVGGTSMVDGNTFDQDVFDIVRKGKGDTAQVQQALKNRYALSEVSTGTVQKLQSYVNATDEFSPGIYIAKREIAHLNAADQGGLSVDIIGLGSANLKGTAEALASSSNVNKALESTRAAEKAVTRKFNDQKKQFEDVLTRAVPSGKLKSLCSGDDCVAVAVKPLNQAEKQDILKGLANTDYSGSYRLAFIPDGVQNVSARNALANHGESVEKILRQSLGSEMEPRKLKGLTFGVDMRTQNLNEGSVKLLMGEANGVNLTAHERKRIQEAFKAAIQKFNTTTSTNYNALP</sequence>
<proteinExistence type="predicted"/>
<dbReference type="EMBL" id="CP002930">
    <property type="protein sequence ID" value="AFY00987.1"/>
    <property type="molecule type" value="Genomic_DNA"/>
</dbReference>
<dbReference type="KEGG" id="bbat:Bdt_1288"/>
<name>K7ZEZ8_BDEBC</name>
<dbReference type="Proteomes" id="UP000010074">
    <property type="component" value="Chromosome"/>
</dbReference>
<protein>
    <submittedName>
        <fullName evidence="1">Uncharacterized protein</fullName>
    </submittedName>
</protein>
<dbReference type="AlphaFoldDB" id="K7ZEZ8"/>
<accession>K7ZEZ8</accession>
<dbReference type="STRING" id="1069642.Bdt_1288"/>
<dbReference type="HOGENOM" id="CLU_367115_0_0_7"/>
<evidence type="ECO:0000313" key="1">
    <source>
        <dbReference type="EMBL" id="AFY00987.1"/>
    </source>
</evidence>
<gene>
    <name evidence="1" type="ORF">Bdt_1288</name>
</gene>
<organism evidence="1 2">
    <name type="scientific">Bdellovibrio bacteriovorus str. Tiberius</name>
    <dbReference type="NCBI Taxonomy" id="1069642"/>
    <lineage>
        <taxon>Bacteria</taxon>
        <taxon>Pseudomonadati</taxon>
        <taxon>Bdellovibrionota</taxon>
        <taxon>Bdellovibrionia</taxon>
        <taxon>Bdellovibrionales</taxon>
        <taxon>Pseudobdellovibrionaceae</taxon>
        <taxon>Bdellovibrio</taxon>
    </lineage>
</organism>